<comment type="similarity">
    <text evidence="1 3">Belongs to the type-B carboxylesterase/lipase family.</text>
</comment>
<dbReference type="InterPro" id="IPR019826">
    <property type="entry name" value="Carboxylesterase_B_AS"/>
</dbReference>
<dbReference type="InterPro" id="IPR029058">
    <property type="entry name" value="AB_hydrolase_fold"/>
</dbReference>
<name>A0ABP5L7N7_9MICC</name>
<evidence type="ECO:0000259" key="4">
    <source>
        <dbReference type="Pfam" id="PF00135"/>
    </source>
</evidence>
<dbReference type="Proteomes" id="UP001500102">
    <property type="component" value="Unassembled WGS sequence"/>
</dbReference>
<dbReference type="InterPro" id="IPR002018">
    <property type="entry name" value="CarbesteraseB"/>
</dbReference>
<evidence type="ECO:0000313" key="6">
    <source>
        <dbReference type="Proteomes" id="UP001500102"/>
    </source>
</evidence>
<dbReference type="Gene3D" id="3.40.50.1820">
    <property type="entry name" value="alpha/beta hydrolase"/>
    <property type="match status" value="1"/>
</dbReference>
<reference evidence="6" key="1">
    <citation type="journal article" date="2019" name="Int. J. Syst. Evol. Microbiol.">
        <title>The Global Catalogue of Microorganisms (GCM) 10K type strain sequencing project: providing services to taxonomists for standard genome sequencing and annotation.</title>
        <authorList>
            <consortium name="The Broad Institute Genomics Platform"/>
            <consortium name="The Broad Institute Genome Sequencing Center for Infectious Disease"/>
            <person name="Wu L."/>
            <person name="Ma J."/>
        </authorList>
    </citation>
    <scope>NUCLEOTIDE SEQUENCE [LARGE SCALE GENOMIC DNA]</scope>
    <source>
        <strain evidence="6">JCM 15921</strain>
    </source>
</reference>
<dbReference type="Pfam" id="PF00135">
    <property type="entry name" value="COesterase"/>
    <property type="match status" value="1"/>
</dbReference>
<sequence length="514" mass="54143">MAMDAVVTTHNGSLRGAETDGVASFLGVPYAAPPSGANRLRPPQPVEPWTGVRDATHFGASPPQVAPPLGAGTDWDTGLTGEDCLNLNIWTPAKRAAAGTSSAGAAGLPVMVWIQGGAFEVGSTAAYDGRNFARDGVVCVVINWRVGADGFLCLGDGHTNVGLLDQVAALEWVRDNIADFGGDPGNVTVFGESAGAMSIGILLSMPRADGLFRRAILQSGAAHHVIPEPAAERIGRSLAVKLGVSQTREAMAAVPVERFLAAQAELKVELLVHPDPERWGHDVVASLMPWQPVIDGEVIPRRPIDRIAAGASAHVDVIVGTNTEDWKLFLAITGVLGRVTEESLSGTDSIEGFPPPAAYGLPVQAGLESYRAHYPDAGPGDLLAAVQTDWWVRIPAIRLAEAHAEAAQGTGAGTYMYEFAWAAPGLGAVHALEVPFVFDNLDTTARLFGPLLGDNPPQALADSLHAAWVSFAATGDPGWPGYEPARRATMRFDVAPGVVNDPRSWERSLWEGIR</sequence>
<dbReference type="EC" id="3.1.1.-" evidence="3"/>
<accession>A0ABP5L7N7</accession>
<evidence type="ECO:0000256" key="3">
    <source>
        <dbReference type="RuleBase" id="RU361235"/>
    </source>
</evidence>
<dbReference type="SUPFAM" id="SSF53474">
    <property type="entry name" value="alpha/beta-Hydrolases"/>
    <property type="match status" value="1"/>
</dbReference>
<evidence type="ECO:0000256" key="2">
    <source>
        <dbReference type="ARBA" id="ARBA00022801"/>
    </source>
</evidence>
<dbReference type="RefSeq" id="WP_344367484.1">
    <property type="nucleotide sequence ID" value="NZ_BAAAQB010000040.1"/>
</dbReference>
<dbReference type="EMBL" id="BAAAQB010000040">
    <property type="protein sequence ID" value="GAA2142916.1"/>
    <property type="molecule type" value="Genomic_DNA"/>
</dbReference>
<gene>
    <name evidence="5" type="ORF">GCM10009825_32780</name>
</gene>
<dbReference type="PANTHER" id="PTHR11559">
    <property type="entry name" value="CARBOXYLESTERASE"/>
    <property type="match status" value="1"/>
</dbReference>
<feature type="domain" description="Carboxylesterase type B" evidence="4">
    <location>
        <begin position="4"/>
        <end position="478"/>
    </location>
</feature>
<comment type="caution">
    <text evidence="5">The sequence shown here is derived from an EMBL/GenBank/DDBJ whole genome shotgun (WGS) entry which is preliminary data.</text>
</comment>
<dbReference type="PROSITE" id="PS00122">
    <property type="entry name" value="CARBOXYLESTERASE_B_1"/>
    <property type="match status" value="1"/>
</dbReference>
<dbReference type="InterPro" id="IPR050309">
    <property type="entry name" value="Type-B_Carboxylest/Lipase"/>
</dbReference>
<protein>
    <recommendedName>
        <fullName evidence="3">Carboxylic ester hydrolase</fullName>
        <ecNumber evidence="3">3.1.1.-</ecNumber>
    </recommendedName>
</protein>
<evidence type="ECO:0000256" key="1">
    <source>
        <dbReference type="ARBA" id="ARBA00005964"/>
    </source>
</evidence>
<keyword evidence="2 3" id="KW-0378">Hydrolase</keyword>
<evidence type="ECO:0000313" key="5">
    <source>
        <dbReference type="EMBL" id="GAA2142916.1"/>
    </source>
</evidence>
<organism evidence="5 6">
    <name type="scientific">Arthrobacter humicola</name>
    <dbReference type="NCBI Taxonomy" id="409291"/>
    <lineage>
        <taxon>Bacteria</taxon>
        <taxon>Bacillati</taxon>
        <taxon>Actinomycetota</taxon>
        <taxon>Actinomycetes</taxon>
        <taxon>Micrococcales</taxon>
        <taxon>Micrococcaceae</taxon>
        <taxon>Arthrobacter</taxon>
    </lineage>
</organism>
<keyword evidence="6" id="KW-1185">Reference proteome</keyword>
<proteinExistence type="inferred from homology"/>